<keyword evidence="5" id="KW-0862">Zinc</keyword>
<dbReference type="InterPro" id="IPR001261">
    <property type="entry name" value="ArgE/DapE_CS"/>
</dbReference>
<keyword evidence="4" id="KW-0378">Hydrolase</keyword>
<evidence type="ECO:0000256" key="7">
    <source>
        <dbReference type="SAM" id="Phobius"/>
    </source>
</evidence>
<keyword evidence="7" id="KW-0812">Transmembrane</keyword>
<dbReference type="Proteomes" id="UP001301350">
    <property type="component" value="Unassembled WGS sequence"/>
</dbReference>
<comment type="caution">
    <text evidence="9">The sequence shown here is derived from an EMBL/GenBank/DDBJ whole genome shotgun (WGS) entry which is preliminary data.</text>
</comment>
<dbReference type="PANTHER" id="PTHR45962">
    <property type="entry name" value="N-FATTY-ACYL-AMINO ACID SYNTHASE/HYDROLASE PM20D1"/>
    <property type="match status" value="1"/>
</dbReference>
<keyword evidence="2" id="KW-0645">Protease</keyword>
<dbReference type="Pfam" id="PF01546">
    <property type="entry name" value="Peptidase_M20"/>
    <property type="match status" value="1"/>
</dbReference>
<proteinExistence type="inferred from homology"/>
<evidence type="ECO:0000313" key="10">
    <source>
        <dbReference type="Proteomes" id="UP001301350"/>
    </source>
</evidence>
<dbReference type="Gene3D" id="3.30.70.360">
    <property type="match status" value="1"/>
</dbReference>
<dbReference type="GO" id="GO:0046872">
    <property type="term" value="F:metal ion binding"/>
    <property type="evidence" value="ECO:0007669"/>
    <property type="project" value="UniProtKB-KW"/>
</dbReference>
<dbReference type="EMBL" id="JANCYW010000012">
    <property type="protein sequence ID" value="KAK4537369.1"/>
    <property type="molecule type" value="Genomic_DNA"/>
</dbReference>
<feature type="transmembrane region" description="Helical" evidence="7">
    <location>
        <begin position="45"/>
        <end position="62"/>
    </location>
</feature>
<gene>
    <name evidence="9" type="ORF">CDCA_CDCA12G3394</name>
</gene>
<dbReference type="PANTHER" id="PTHR45962:SF1">
    <property type="entry name" value="N-FATTY-ACYL-AMINO ACID SYNTHASE_HYDROLASE PM20D1"/>
    <property type="match status" value="1"/>
</dbReference>
<sequence length="577" mass="63802">MQRASDLSAGGARRRRGKPGLDQDATATVRALRGSSWGKLRPRQVLWVMLVALVAVVALGLWRRRRSRAPLVDFRARALVSAAEIADLNIKVDALMRDHFDKHEALERLAQLLRFQTVSDVSKPRHLVDERAMRQLVEYLQNGSAYPLAAKALQWERVADGLSVLATLPGRQPELAPVLLISHLDVVPAAERGSSGWHHPPFAGVFDATDGYLYGRGALDTKSSATAPLEALEVLLRAHGSDYRPRRGIILAYGHDEEVGGAQGAGAIAALLRERQVSPYFSLDEGGAVAEGVITGVKGRVALIGMAEKGYSDVNITVTSEGGHASAPSCEGTVIESIARAIGVLHRARLPERLMRPMTDTFDYLAPFMPPVQRFLVSGWRSHGWLLRQIVRHDDELRAQLGSTYASTLLHAGVKENVIPSRATLIMNWRTTWLMPNPVEFVRHTLEAAGVLDAPGREWHINAHEETHMLPSSTSPLDHVFRDVQRSISVAYGADTISAPYLTFAATDSRHYVRHRVGQRHYRFSPFLLRGREDFALVHAANERIHIDVYAKMVRFYVSLLLDACDSEQESGTRRAA</sequence>
<dbReference type="Gene3D" id="1.10.150.900">
    <property type="match status" value="1"/>
</dbReference>
<organism evidence="9 10">
    <name type="scientific">Cyanidium caldarium</name>
    <name type="common">Red alga</name>
    <dbReference type="NCBI Taxonomy" id="2771"/>
    <lineage>
        <taxon>Eukaryota</taxon>
        <taxon>Rhodophyta</taxon>
        <taxon>Bangiophyceae</taxon>
        <taxon>Cyanidiales</taxon>
        <taxon>Cyanidiaceae</taxon>
        <taxon>Cyanidium</taxon>
    </lineage>
</organism>
<evidence type="ECO:0000256" key="1">
    <source>
        <dbReference type="ARBA" id="ARBA00006247"/>
    </source>
</evidence>
<keyword evidence="10" id="KW-1185">Reference proteome</keyword>
<evidence type="ECO:0000256" key="4">
    <source>
        <dbReference type="ARBA" id="ARBA00022801"/>
    </source>
</evidence>
<dbReference type="Pfam" id="PF07687">
    <property type="entry name" value="M20_dimer"/>
    <property type="match status" value="1"/>
</dbReference>
<dbReference type="GO" id="GO:0008233">
    <property type="term" value="F:peptidase activity"/>
    <property type="evidence" value="ECO:0007669"/>
    <property type="project" value="UniProtKB-KW"/>
</dbReference>
<keyword evidence="3" id="KW-0479">Metal-binding</keyword>
<keyword evidence="7" id="KW-1133">Transmembrane helix</keyword>
<feature type="region of interest" description="Disordered" evidence="6">
    <location>
        <begin position="1"/>
        <end position="24"/>
    </location>
</feature>
<dbReference type="SUPFAM" id="SSF55031">
    <property type="entry name" value="Bacterial exopeptidase dimerisation domain"/>
    <property type="match status" value="1"/>
</dbReference>
<dbReference type="AlphaFoldDB" id="A0AAV9IYK2"/>
<evidence type="ECO:0000256" key="3">
    <source>
        <dbReference type="ARBA" id="ARBA00022723"/>
    </source>
</evidence>
<reference evidence="9 10" key="1">
    <citation type="submission" date="2022-07" db="EMBL/GenBank/DDBJ databases">
        <title>Genome-wide signatures of adaptation to extreme environments.</title>
        <authorList>
            <person name="Cho C.H."/>
            <person name="Yoon H.S."/>
        </authorList>
    </citation>
    <scope>NUCLEOTIDE SEQUENCE [LARGE SCALE GENOMIC DNA]</scope>
    <source>
        <strain evidence="9 10">DBV 063 E5</strain>
    </source>
</reference>
<evidence type="ECO:0000256" key="5">
    <source>
        <dbReference type="ARBA" id="ARBA00022833"/>
    </source>
</evidence>
<evidence type="ECO:0000256" key="6">
    <source>
        <dbReference type="SAM" id="MobiDB-lite"/>
    </source>
</evidence>
<dbReference type="Gene3D" id="3.40.630.10">
    <property type="entry name" value="Zn peptidases"/>
    <property type="match status" value="1"/>
</dbReference>
<dbReference type="InterPro" id="IPR011650">
    <property type="entry name" value="Peptidase_M20_dimer"/>
</dbReference>
<protein>
    <recommendedName>
        <fullName evidence="8">Peptidase M20 dimerisation domain-containing protein</fullName>
    </recommendedName>
</protein>
<dbReference type="SUPFAM" id="SSF53187">
    <property type="entry name" value="Zn-dependent exopeptidases"/>
    <property type="match status" value="1"/>
</dbReference>
<comment type="similarity">
    <text evidence="1">Belongs to the peptidase M20A family.</text>
</comment>
<evidence type="ECO:0000313" key="9">
    <source>
        <dbReference type="EMBL" id="KAK4537369.1"/>
    </source>
</evidence>
<evidence type="ECO:0000256" key="2">
    <source>
        <dbReference type="ARBA" id="ARBA00022670"/>
    </source>
</evidence>
<accession>A0AAV9IYK2</accession>
<dbReference type="InterPro" id="IPR047177">
    <property type="entry name" value="Pept_M20A"/>
</dbReference>
<dbReference type="GO" id="GO:0006508">
    <property type="term" value="P:proteolysis"/>
    <property type="evidence" value="ECO:0007669"/>
    <property type="project" value="UniProtKB-KW"/>
</dbReference>
<dbReference type="PROSITE" id="PS00758">
    <property type="entry name" value="ARGE_DAPE_CPG2_1"/>
    <property type="match status" value="1"/>
</dbReference>
<keyword evidence="7" id="KW-0472">Membrane</keyword>
<evidence type="ECO:0000259" key="8">
    <source>
        <dbReference type="Pfam" id="PF07687"/>
    </source>
</evidence>
<dbReference type="InterPro" id="IPR002933">
    <property type="entry name" value="Peptidase_M20"/>
</dbReference>
<dbReference type="InterPro" id="IPR036264">
    <property type="entry name" value="Bact_exopeptidase_dim_dom"/>
</dbReference>
<name>A0AAV9IYK2_CYACA</name>
<feature type="domain" description="Peptidase M20 dimerisation" evidence="8">
    <location>
        <begin position="307"/>
        <end position="432"/>
    </location>
</feature>